<evidence type="ECO:0000313" key="3">
    <source>
        <dbReference type="Proteomes" id="UP000230161"/>
    </source>
</evidence>
<reference evidence="2 3" key="1">
    <citation type="submission" date="2017-11" db="EMBL/GenBank/DDBJ databases">
        <title>Genomic Encyclopedia of Archaeal and Bacterial Type Strains, Phase II (KMG-II): From Individual Species to Whole Genera.</title>
        <authorList>
            <person name="Goeker M."/>
        </authorList>
    </citation>
    <scope>NUCLEOTIDE SEQUENCE [LARGE SCALE GENOMIC DNA]</scope>
    <source>
        <strain evidence="2 3">DSM 25625</strain>
    </source>
</reference>
<keyword evidence="1" id="KW-0812">Transmembrane</keyword>
<organism evidence="2 3">
    <name type="scientific">Compostimonas suwonensis</name>
    <dbReference type="NCBI Taxonomy" id="1048394"/>
    <lineage>
        <taxon>Bacteria</taxon>
        <taxon>Bacillati</taxon>
        <taxon>Actinomycetota</taxon>
        <taxon>Actinomycetes</taxon>
        <taxon>Micrococcales</taxon>
        <taxon>Microbacteriaceae</taxon>
        <taxon>Compostimonas</taxon>
    </lineage>
</organism>
<evidence type="ECO:0008006" key="4">
    <source>
        <dbReference type="Google" id="ProtNLM"/>
    </source>
</evidence>
<feature type="transmembrane region" description="Helical" evidence="1">
    <location>
        <begin position="21"/>
        <end position="38"/>
    </location>
</feature>
<keyword evidence="3" id="KW-1185">Reference proteome</keyword>
<protein>
    <recommendedName>
        <fullName evidence="4">FtsX-like permease family protein</fullName>
    </recommendedName>
</protein>
<proteinExistence type="predicted"/>
<dbReference type="OrthoDB" id="3716589at2"/>
<feature type="transmembrane region" description="Helical" evidence="1">
    <location>
        <begin position="245"/>
        <end position="262"/>
    </location>
</feature>
<dbReference type="Proteomes" id="UP000230161">
    <property type="component" value="Unassembled WGS sequence"/>
</dbReference>
<keyword evidence="1" id="KW-0472">Membrane</keyword>
<evidence type="ECO:0000313" key="2">
    <source>
        <dbReference type="EMBL" id="PJJ63663.1"/>
    </source>
</evidence>
<name>A0A2M9BZZ2_9MICO</name>
<sequence>MKVTSLLRETCRNILSGTTRTALFAGVFGLIALALLVADVTSVRQIVASADRFQSSGASVMTIVAEGRIDGTVCESFNHTAGVRSAGAIRDPGAQLRVAALPGNPLPLREVSPSFPAILTHKKVPSGGLFLEVDAAKTLGLRIGSTLVSTSGAAPIAGIYAYPADGRRQGLGYAALEVATDHRAFDECWIDGWPQLSNAATLLLTAVIPSNDASEKGKPLLGQLNPTLGTTFDGAQRFSDRVSRLAAPVGALAGLALGYVSVRLRRIELASALHSGVGRIDMCIMITLEAASWIVPVVVVGFAVSASLAVDSAPEDWGRVLLIGVRIPVLAAAASFTGAGLALAMTRERHLFRYFKDR</sequence>
<dbReference type="RefSeq" id="WP_157802842.1">
    <property type="nucleotide sequence ID" value="NZ_PGFB01000002.1"/>
</dbReference>
<gene>
    <name evidence="2" type="ORF">CLV54_1334</name>
</gene>
<feature type="transmembrane region" description="Helical" evidence="1">
    <location>
        <begin position="283"/>
        <end position="308"/>
    </location>
</feature>
<keyword evidence="1" id="KW-1133">Transmembrane helix</keyword>
<dbReference type="EMBL" id="PGFB01000002">
    <property type="protein sequence ID" value="PJJ63663.1"/>
    <property type="molecule type" value="Genomic_DNA"/>
</dbReference>
<comment type="caution">
    <text evidence="2">The sequence shown here is derived from an EMBL/GenBank/DDBJ whole genome shotgun (WGS) entry which is preliminary data.</text>
</comment>
<dbReference type="AlphaFoldDB" id="A0A2M9BZZ2"/>
<evidence type="ECO:0000256" key="1">
    <source>
        <dbReference type="SAM" id="Phobius"/>
    </source>
</evidence>
<feature type="transmembrane region" description="Helical" evidence="1">
    <location>
        <begin position="320"/>
        <end position="344"/>
    </location>
</feature>
<accession>A0A2M9BZZ2</accession>